<dbReference type="EMBL" id="BDSA01000025">
    <property type="protein sequence ID" value="GBE63246.1"/>
    <property type="molecule type" value="Genomic_DNA"/>
</dbReference>
<evidence type="ECO:0000256" key="1">
    <source>
        <dbReference type="SAM" id="Coils"/>
    </source>
</evidence>
<accession>A0A2H6KJS9</accession>
<reference evidence="2 3" key="1">
    <citation type="journal article" date="2017" name="BMC Genomics">
        <title>Whole-genome assembly of Babesia ovata and comparative genomics between closely related pathogens.</title>
        <authorList>
            <person name="Yamagishi J."/>
            <person name="Asada M."/>
            <person name="Hakimi H."/>
            <person name="Tanaka T.Q."/>
            <person name="Sugimoto C."/>
            <person name="Kawazu S."/>
        </authorList>
    </citation>
    <scope>NUCLEOTIDE SEQUENCE [LARGE SCALE GENOMIC DNA]</scope>
    <source>
        <strain evidence="2 3">Miyake</strain>
    </source>
</reference>
<dbReference type="Proteomes" id="UP000236319">
    <property type="component" value="Unassembled WGS sequence"/>
</dbReference>
<organism evidence="2 3">
    <name type="scientific">Babesia ovata</name>
    <dbReference type="NCBI Taxonomy" id="189622"/>
    <lineage>
        <taxon>Eukaryota</taxon>
        <taxon>Sar</taxon>
        <taxon>Alveolata</taxon>
        <taxon>Apicomplexa</taxon>
        <taxon>Aconoidasida</taxon>
        <taxon>Piroplasmida</taxon>
        <taxon>Babesiidae</taxon>
        <taxon>Babesia</taxon>
    </lineage>
</organism>
<protein>
    <recommendedName>
        <fullName evidence="4">C3H1-type domain-containing protein</fullName>
    </recommendedName>
</protein>
<evidence type="ECO:0000313" key="2">
    <source>
        <dbReference type="EMBL" id="GBE63246.1"/>
    </source>
</evidence>
<sequence length="2117" mass="237884">MHSNVTQLVKLLQASCGDEGCCNDVNSFSVEHLKKLQKTFNDIDNIEREIEGLKKEIAEKSEAPERAPSDSQSEIDEQIKKKTVELEKEISQLQPQLDKLKEEIPTKIQELNNNVSGVSQKLTDTMREIQSKIEAHKNEQKGSQNNVKNISIPSHLSNPLETAQAKLKSHEASLTSLQSLEKLMKFHESVNKMKQNKDGNCNDILKNLTEGLEKFLGFRNGNYTGEGIVYSDLDRLCDGVMSFLHGVLESVKNDDAVKTYDEDNKIKNLLSSISKFMHKGSNRFQEAITEVSAALQAWSGELEERKKTFQEALSTLKDQHITVMSATLSNLNSLTDNDSLAYVAEYLGKCINYAMDLSDAFDFAEGAYNQLDENLRDKLNVSINYVKLQVREFAAAAKNTELRDVVALAGSELKDVGGFVEFAVDARIKMLQRYLEDNITALRDKLEGVMKNQFDDLVRSVDVDLQNALSMVSVGIDSVIRNYDKNVYQEVNKINNTSQQFLDKFKATQGVLESLIEKVRKDVVNLRLLTVNENIENAYGGTAEAPLLKQIGGRTAFNKFIAYFSDLDEVIMKNVKEVNDKIGEGLYTFVSKHDLVSTVEKAKDPLLTVRRLFDEIKNLPKVETIQIDGVNLKDLIRHDLKNKFSSIKTIQKVMDAISAKTYDTVKNEAKALLSELGAIPQIVSDHCKTVVRSVMDAIESKIAEEIHIVGTAIEGLVDKVAAAINNPTGVGPPGVQEKVSSLKFLVGEFATHIDGELRHLQKSVGTARDPPSNKGTVYAEFNELKRRLTDLGKHLTKVQKNIIAFGRDIRLCINDVKHFLDEAPKVIKTLLNQLGDDIDAKIKEATRAIQENAKDQYSKKISHMFKEMKTRLHFAITSIEHTIQKDLNSGVKGLLKKMKGKIDDLQNYEKSAASTTHHAKFQSLSDKSLAYLNHIYTYLSADLPKHLPSSQYSPQLQSIHSQLQTLLSHLSEQKHFDHQVPGMLQKLKTSVESLTSAAFGNPAYPVLDAFPKSLLPFVEQLERGYVNRYEGHPDKFEWQEFVKIKPVDAANYALTPYGKNLSKVCLSILKMLNEDLTHLKDQCKNNYPSRPIYAKSGPGVLLHKMGYDVSKERNSHDGQLQNKDTMTGEKISRLLASAVKNTDSNHHLKSCLSKQERIHVLDILECIYKHVAAHYRTRHLVALKSSRLPCSVFEVLVWFSGFPFNPMFAPLNAYFKKLFDEPQNVKERIYSSKYALSAYPKGFSATNLESSFHDVTAYSHRVLTALLGHGHASGTYSCDFYTNSKSLLYPTDLNTLICLTFDMLKRLYQQLHFLYRQCCHTTALSGWRECHYGNAVGGSAWNCNTMRCPNQACDQAFNQGDTQNANQKCNQTADQTCKQHPTCGLKSPLQSFLEDGLQGFLPHSLTSKGSKMSCFSCSMSRGMPCKMPMGFLEIASMASHIKTGQYLRDVLVGFCGDSTACLSNLCSLFNCLLPSAPKTLGEMFGFYYQLLRNWTSEVDHRKQALDGAVSSSSFTFVSDLDVCSDLFTHREHFKIIPNGRSKSTLLRNRSDLYSLSKPEVSCYEANNQCGAYMASLSQNIYGTLASKNASNYLSWIVYLTETFYDLLCQLSKACHGNCGSEKSRCRVTGCAKNICSFSKQSYFEGTDMQHDGRCNSILNCRYTHPALYAYGFTFGDRTNLDGRIDDKDIPKRTCKTFIVQLQNVCSDRSVLSEIIHETIPNFLWKIREPFSLTLLALWSLTCSVHIAVSVRLDVLRILLPLQVSPVIRPQKSPRCCDSKLKQDLEKFIGKEDKVNPATEILKNLTDGLQKFLGYQETSKGYDGSGIVYSDLDRLCDGVMAFLHSVLKDVHDKQPYTVGKTTLQNNVLSHLSSKLGSGHEGFKSVIAQVATGVGGYNEEVKVSNKKAKRRIERLLEKVGEEFESMITKIPGEEIFGKLQYIGEQVSDAKLFAENYVGYGATFESRLQPLEQNINDLNSQCKNNVINARKQIKHETERLRKLSEKEWKDLKSMEMKITTVLQKLGVDVNAHISREVKTLVENLKALVQKIKDLLNDTFKKLSNYIFELEKWMKNADTMVNSAMEGTTEIADKKPGKNNQEMINAKAGQVKDWVVGLKGI</sequence>
<keyword evidence="3" id="KW-1185">Reference proteome</keyword>
<proteinExistence type="predicted"/>
<dbReference type="PANTHER" id="PTHR11915">
    <property type="entry name" value="SPECTRIN/FILAMIN RELATED CYTOSKELETAL PROTEIN"/>
    <property type="match status" value="1"/>
</dbReference>
<name>A0A2H6KJS9_9APIC</name>
<feature type="coiled-coil region" evidence="1">
    <location>
        <begin position="36"/>
        <end position="180"/>
    </location>
</feature>
<evidence type="ECO:0000313" key="3">
    <source>
        <dbReference type="Proteomes" id="UP000236319"/>
    </source>
</evidence>
<keyword evidence="1" id="KW-0175">Coiled coil</keyword>
<dbReference type="RefSeq" id="XP_028869489.1">
    <property type="nucleotide sequence ID" value="XM_029013656.1"/>
</dbReference>
<evidence type="ECO:0008006" key="4">
    <source>
        <dbReference type="Google" id="ProtNLM"/>
    </source>
</evidence>
<dbReference type="GeneID" id="39877016"/>
<gene>
    <name evidence="2" type="ORF">BOVATA_047390</name>
</gene>
<comment type="caution">
    <text evidence="2">The sequence shown here is derived from an EMBL/GenBank/DDBJ whole genome shotgun (WGS) entry which is preliminary data.</text>
</comment>
<dbReference type="VEuPathDB" id="PiroplasmaDB:BOVATA_047390"/>